<dbReference type="InterPro" id="IPR002933">
    <property type="entry name" value="Peptidase_M20"/>
</dbReference>
<dbReference type="InterPro" id="IPR036264">
    <property type="entry name" value="Bact_exopeptidase_dim_dom"/>
</dbReference>
<keyword evidence="5 9" id="KW-0378">Hydrolase</keyword>
<dbReference type="PIRSF" id="PIRSF001235">
    <property type="entry name" value="Amidase_carbamoylase"/>
    <property type="match status" value="1"/>
</dbReference>
<dbReference type="NCBIfam" id="NF006775">
    <property type="entry name" value="PRK09290.2-5"/>
    <property type="match status" value="1"/>
</dbReference>
<evidence type="ECO:0000256" key="8">
    <source>
        <dbReference type="PIRSR" id="PIRSR001235-2"/>
    </source>
</evidence>
<dbReference type="PANTHER" id="PTHR32494">
    <property type="entry name" value="ALLANTOATE DEIMINASE-RELATED"/>
    <property type="match status" value="1"/>
</dbReference>
<evidence type="ECO:0000256" key="7">
    <source>
        <dbReference type="PIRSR" id="PIRSR001235-1"/>
    </source>
</evidence>
<evidence type="ECO:0000256" key="1">
    <source>
        <dbReference type="ARBA" id="ARBA00001936"/>
    </source>
</evidence>
<evidence type="ECO:0000313" key="10">
    <source>
        <dbReference type="Proteomes" id="UP000285190"/>
    </source>
</evidence>
<keyword evidence="4 7" id="KW-0479">Metal-binding</keyword>
<dbReference type="Proteomes" id="UP000285190">
    <property type="component" value="Unassembled WGS sequence"/>
</dbReference>
<dbReference type="GO" id="GO:0046872">
    <property type="term" value="F:metal ion binding"/>
    <property type="evidence" value="ECO:0007669"/>
    <property type="project" value="UniProtKB-KW"/>
</dbReference>
<dbReference type="SUPFAM" id="SSF53187">
    <property type="entry name" value="Zn-dependent exopeptidases"/>
    <property type="match status" value="1"/>
</dbReference>
<dbReference type="NCBIfam" id="TIGR01879">
    <property type="entry name" value="hydantase"/>
    <property type="match status" value="1"/>
</dbReference>
<dbReference type="Pfam" id="PF01546">
    <property type="entry name" value="Peptidase_M20"/>
    <property type="match status" value="1"/>
</dbReference>
<feature type="binding site" evidence="7">
    <location>
        <position position="128"/>
    </location>
    <ligand>
        <name>Zn(2+)</name>
        <dbReference type="ChEBI" id="CHEBI:29105"/>
        <label>2</label>
    </ligand>
</feature>
<feature type="binding site" evidence="7">
    <location>
        <position position="192"/>
    </location>
    <ligand>
        <name>Zn(2+)</name>
        <dbReference type="ChEBI" id="CHEBI:29105"/>
        <label>1</label>
    </ligand>
</feature>
<feature type="binding site" evidence="8">
    <location>
        <position position="276"/>
    </location>
    <ligand>
        <name>allantoate</name>
        <dbReference type="ChEBI" id="CHEBI:17536"/>
    </ligand>
</feature>
<dbReference type="SUPFAM" id="SSF55031">
    <property type="entry name" value="Bacterial exopeptidase dimerisation domain"/>
    <property type="match status" value="1"/>
</dbReference>
<comment type="subunit">
    <text evidence="3">Homodimer.</text>
</comment>
<dbReference type="Gene3D" id="3.40.630.10">
    <property type="entry name" value="Zn peptidases"/>
    <property type="match status" value="1"/>
</dbReference>
<comment type="caution">
    <text evidence="9">The sequence shown here is derived from an EMBL/GenBank/DDBJ whole genome shotgun (WGS) entry which is preliminary data.</text>
</comment>
<comment type="cofactor">
    <cofactor evidence="7">
        <name>Zn(2+)</name>
        <dbReference type="ChEBI" id="CHEBI:29105"/>
    </cofactor>
    <text evidence="7">Binds 2 Zn(2+) ions per subunit.</text>
</comment>
<dbReference type="Gene3D" id="3.30.70.360">
    <property type="match status" value="1"/>
</dbReference>
<feature type="binding site" evidence="7">
    <location>
        <position position="82"/>
    </location>
    <ligand>
        <name>Zn(2+)</name>
        <dbReference type="ChEBI" id="CHEBI:29105"/>
        <label>1</label>
    </ligand>
</feature>
<sequence length="425" mass="45437">MTQATDQGATIMRWADELGRHSEVPGLLTRTYLTPAHAHAAEQLAQWMREAGMQVRRDAAGNVIGRYEGIVPDAPALLTGSHFDTVRDAGKYDGTLGILLPLACIAEWHRQQRRFPFAIEVIAFAEEEGVRFKATLLGSRAVAGTFDTAVLDKCDEQGQTMREALTASGLDAQALPQAAYTKEQVLAFIEVHIEQGPVLLEENLPLGIVTAISGASRFLVSAIGLAGHAGTVPMHLRRDAAMAAAEIGLYIEKRCSGVPGLVGTVGQWNVPNGAANVVPGMAVFTIDIRAESDTVRLAAVRDVLDAMEQIAERRNVRLEVNPTHAAGSVPCAPWLQQQLGAAIAAFDLPVRHLPSGAGHDAMAIAALTDVAMLFVRCGNGGISHHPDEIMTADDAAQAAAVFSRFVENFMPRHDAEHPTHTLTGH</sequence>
<evidence type="ECO:0000256" key="6">
    <source>
        <dbReference type="ARBA" id="ARBA00023211"/>
    </source>
</evidence>
<evidence type="ECO:0000256" key="2">
    <source>
        <dbReference type="ARBA" id="ARBA00006153"/>
    </source>
</evidence>
<proteinExistence type="inferred from homology"/>
<dbReference type="RefSeq" id="WP_119736073.1">
    <property type="nucleotide sequence ID" value="NZ_QYUN01000002.1"/>
</dbReference>
<feature type="binding site" evidence="7">
    <location>
        <position position="93"/>
    </location>
    <ligand>
        <name>Zn(2+)</name>
        <dbReference type="ChEBI" id="CHEBI:29105"/>
        <label>1</label>
    </ligand>
</feature>
<dbReference type="EMBL" id="QYUN01000002">
    <property type="protein sequence ID" value="RJG04864.1"/>
    <property type="molecule type" value="Genomic_DNA"/>
</dbReference>
<name>A0A418WXA9_9BURK</name>
<comment type="cofactor">
    <cofactor evidence="1">
        <name>Mn(2+)</name>
        <dbReference type="ChEBI" id="CHEBI:29035"/>
    </cofactor>
</comment>
<keyword evidence="6" id="KW-0464">Manganese</keyword>
<dbReference type="PANTHER" id="PTHR32494:SF19">
    <property type="entry name" value="ALLANTOATE DEIMINASE-RELATED"/>
    <property type="match status" value="1"/>
</dbReference>
<keyword evidence="10" id="KW-1185">Reference proteome</keyword>
<feature type="binding site" evidence="7">
    <location>
        <position position="93"/>
    </location>
    <ligand>
        <name>Zn(2+)</name>
        <dbReference type="ChEBI" id="CHEBI:29105"/>
        <label>2</label>
    </ligand>
</feature>
<evidence type="ECO:0000256" key="3">
    <source>
        <dbReference type="ARBA" id="ARBA00011738"/>
    </source>
</evidence>
<evidence type="ECO:0000256" key="5">
    <source>
        <dbReference type="ARBA" id="ARBA00022801"/>
    </source>
</evidence>
<evidence type="ECO:0000256" key="4">
    <source>
        <dbReference type="ARBA" id="ARBA00022723"/>
    </source>
</evidence>
<gene>
    <name evidence="9" type="ORF">D3870_01455</name>
</gene>
<feature type="binding site" evidence="8">
    <location>
        <position position="289"/>
    </location>
    <ligand>
        <name>allantoate</name>
        <dbReference type="ChEBI" id="CHEBI:17536"/>
    </ligand>
</feature>
<organism evidence="9 10">
    <name type="scientific">Noviherbaspirillum cavernae</name>
    <dbReference type="NCBI Taxonomy" id="2320862"/>
    <lineage>
        <taxon>Bacteria</taxon>
        <taxon>Pseudomonadati</taxon>
        <taxon>Pseudomonadota</taxon>
        <taxon>Betaproteobacteria</taxon>
        <taxon>Burkholderiales</taxon>
        <taxon>Oxalobacteraceae</taxon>
        <taxon>Noviherbaspirillum</taxon>
    </lineage>
</organism>
<dbReference type="CDD" id="cd03884">
    <property type="entry name" value="M20_bAS"/>
    <property type="match status" value="1"/>
</dbReference>
<protein>
    <submittedName>
        <fullName evidence="9">Allantoate amidohydrolase</fullName>
    </submittedName>
</protein>
<comment type="similarity">
    <text evidence="2">Belongs to the peptidase M20 family.</text>
</comment>
<dbReference type="GO" id="GO:0016813">
    <property type="term" value="F:hydrolase activity, acting on carbon-nitrogen (but not peptide) bonds, in linear amidines"/>
    <property type="evidence" value="ECO:0007669"/>
    <property type="project" value="InterPro"/>
</dbReference>
<accession>A0A418WXA9</accession>
<dbReference type="AlphaFoldDB" id="A0A418WXA9"/>
<feature type="binding site" evidence="8">
    <location>
        <position position="217"/>
    </location>
    <ligand>
        <name>allantoate</name>
        <dbReference type="ChEBI" id="CHEBI:17536"/>
    </ligand>
</feature>
<reference evidence="9 10" key="1">
    <citation type="submission" date="2018-09" db="EMBL/GenBank/DDBJ databases">
        <authorList>
            <person name="Zhu H."/>
        </authorList>
    </citation>
    <scope>NUCLEOTIDE SEQUENCE [LARGE SCALE GENOMIC DNA]</scope>
    <source>
        <strain evidence="9 10">K2R10-39</strain>
    </source>
</reference>
<dbReference type="InterPro" id="IPR010158">
    <property type="entry name" value="Amidase_Cbmase"/>
</dbReference>
<evidence type="ECO:0000313" key="9">
    <source>
        <dbReference type="EMBL" id="RJG04864.1"/>
    </source>
</evidence>
<keyword evidence="7" id="KW-0862">Zinc</keyword>
<feature type="binding site" evidence="7">
    <location>
        <position position="384"/>
    </location>
    <ligand>
        <name>Zn(2+)</name>
        <dbReference type="ChEBI" id="CHEBI:29105"/>
        <label>2</label>
    </ligand>
</feature>
<dbReference type="OrthoDB" id="9808195at2"/>